<feature type="transmembrane region" description="Helical" evidence="2">
    <location>
        <begin position="12"/>
        <end position="33"/>
    </location>
</feature>
<dbReference type="RefSeq" id="WP_311703454.1">
    <property type="nucleotide sequence ID" value="NZ_JAVREL010000003.1"/>
</dbReference>
<proteinExistence type="predicted"/>
<evidence type="ECO:0000256" key="2">
    <source>
        <dbReference type="SAM" id="Phobius"/>
    </source>
</evidence>
<evidence type="ECO:0000313" key="3">
    <source>
        <dbReference type="EMBL" id="MDT0342316.1"/>
    </source>
</evidence>
<dbReference type="Proteomes" id="UP001183246">
    <property type="component" value="Unassembled WGS sequence"/>
</dbReference>
<sequence>MDGHLRGLDRRPLICSVVAAGVLCLVWLLPSAYTNGDSDSGSGVIPVEQTVPDFDRNQ</sequence>
<protein>
    <submittedName>
        <fullName evidence="3">Uncharacterized protein</fullName>
    </submittedName>
</protein>
<dbReference type="EMBL" id="JAVREL010000003">
    <property type="protein sequence ID" value="MDT0342316.1"/>
    <property type="molecule type" value="Genomic_DNA"/>
</dbReference>
<keyword evidence="2" id="KW-0472">Membrane</keyword>
<accession>A0ABU2MLG4</accession>
<evidence type="ECO:0000313" key="4">
    <source>
        <dbReference type="Proteomes" id="UP001183246"/>
    </source>
</evidence>
<gene>
    <name evidence="3" type="ORF">RM590_06710</name>
</gene>
<keyword evidence="4" id="KW-1185">Reference proteome</keyword>
<keyword evidence="2" id="KW-0812">Transmembrane</keyword>
<feature type="region of interest" description="Disordered" evidence="1">
    <location>
        <begin position="34"/>
        <end position="58"/>
    </location>
</feature>
<evidence type="ECO:0000256" key="1">
    <source>
        <dbReference type="SAM" id="MobiDB-lite"/>
    </source>
</evidence>
<comment type="caution">
    <text evidence="3">The sequence shown here is derived from an EMBL/GenBank/DDBJ whole genome shotgun (WGS) entry which is preliminary data.</text>
</comment>
<organism evidence="3 4">
    <name type="scientific">Streptomyces litchfieldiae</name>
    <dbReference type="NCBI Taxonomy" id="3075543"/>
    <lineage>
        <taxon>Bacteria</taxon>
        <taxon>Bacillati</taxon>
        <taxon>Actinomycetota</taxon>
        <taxon>Actinomycetes</taxon>
        <taxon>Kitasatosporales</taxon>
        <taxon>Streptomycetaceae</taxon>
        <taxon>Streptomyces</taxon>
    </lineage>
</organism>
<reference evidence="4" key="1">
    <citation type="submission" date="2023-07" db="EMBL/GenBank/DDBJ databases">
        <title>30 novel species of actinomycetes from the DSMZ collection.</title>
        <authorList>
            <person name="Nouioui I."/>
        </authorList>
    </citation>
    <scope>NUCLEOTIDE SEQUENCE [LARGE SCALE GENOMIC DNA]</scope>
    <source>
        <strain evidence="4">DSM 44938</strain>
    </source>
</reference>
<keyword evidence="2" id="KW-1133">Transmembrane helix</keyword>
<name>A0ABU2MLG4_9ACTN</name>